<protein>
    <submittedName>
        <fullName evidence="3">Trichohyalin</fullName>
    </submittedName>
</protein>
<feature type="compositionally biased region" description="Basic and acidic residues" evidence="1">
    <location>
        <begin position="830"/>
        <end position="845"/>
    </location>
</feature>
<feature type="compositionally biased region" description="Polar residues" evidence="1">
    <location>
        <begin position="388"/>
        <end position="398"/>
    </location>
</feature>
<evidence type="ECO:0000256" key="1">
    <source>
        <dbReference type="SAM" id="MobiDB-lite"/>
    </source>
</evidence>
<dbReference type="AlphaFoldDB" id="A0AB39Z5X6"/>
<keyword evidence="2" id="KW-1185">Reference proteome</keyword>
<feature type="compositionally biased region" description="Basic and acidic residues" evidence="1">
    <location>
        <begin position="371"/>
        <end position="384"/>
    </location>
</feature>
<accession>A0AB39Z5X6</accession>
<proteinExistence type="predicted"/>
<gene>
    <name evidence="3" type="primary">LOC108009257</name>
</gene>
<feature type="compositionally biased region" description="Low complexity" evidence="1">
    <location>
        <begin position="357"/>
        <end position="368"/>
    </location>
</feature>
<dbReference type="RefSeq" id="XP_016928933.3">
    <property type="nucleotide sequence ID" value="XM_017073444.4"/>
</dbReference>
<feature type="region of interest" description="Disordered" evidence="1">
    <location>
        <begin position="302"/>
        <end position="401"/>
    </location>
</feature>
<evidence type="ECO:0000313" key="2">
    <source>
        <dbReference type="Proteomes" id="UP001652628"/>
    </source>
</evidence>
<organism evidence="2 3">
    <name type="scientific">Drosophila suzukii</name>
    <name type="common">Spotted-wing drosophila fruit fly</name>
    <dbReference type="NCBI Taxonomy" id="28584"/>
    <lineage>
        <taxon>Eukaryota</taxon>
        <taxon>Metazoa</taxon>
        <taxon>Ecdysozoa</taxon>
        <taxon>Arthropoda</taxon>
        <taxon>Hexapoda</taxon>
        <taxon>Insecta</taxon>
        <taxon>Pterygota</taxon>
        <taxon>Neoptera</taxon>
        <taxon>Endopterygota</taxon>
        <taxon>Diptera</taxon>
        <taxon>Brachycera</taxon>
        <taxon>Muscomorpha</taxon>
        <taxon>Ephydroidea</taxon>
        <taxon>Drosophilidae</taxon>
        <taxon>Drosophila</taxon>
        <taxon>Sophophora</taxon>
    </lineage>
</organism>
<sequence>MAFKRNSGLPIPHRMYYKTLRMKGNKTKAVGLQKRLHHLLEEKSTFAKRIHKMSLHQSRSLLAECIEFIRRQNRQLQKYYRKDVRNERRFRKLMRKLLGHRSHSLFLKKSFNGLKSSIYDGGHIPNQSNEENLHYKLQLIRMLTKGNFKEAEECIKVARKIMGYHLGQVRRKNRSKRRVPKSPFEKAIWEFFNSLEINKRERKKDKSEIKKMPRPKGPYKVPKKRELVTKIPKVAGDEFKLNINLKELNYTRKSISLSNESIKDSINNSIEDKDAYKVYHTRSADDFPESKVKIKVYPREKTERNKTVDSGENWNRRETPYIFPTELENSKKNGINNKSEPNEVNKKNNLRGKKGINSTNKSKTSPTTEQESLKNDQTEQHVEESNTENESTKITPKTNKSHFRSFTYEKLKTAYRSHSLDSKRHITPTKKKEKSDESLAKSNNLISSNYFEATSMFNPPISESLIFNKSTLPFLTRKVSTLFGIPSSKSLDGVRRYSAKPQLPMSSVATEIIKRLYEQRKLTLDEPKRLHKKIDLTRLHSNSFLGNISKYRPWDQMDAVLGDLLGKYKEWSDNAKTPEEAHKCKKILKWRYIHNVQKLLHNHVKQLKMEMDGGRSEIGSRKSQISLRSIRSSYQVPYNYGSFAVLKESSETEISPIRPLHENFVRTQMDYLRSRIFDKDVERMERMIMGRHVPINEEDLEIFKKYKFDPQHFNILILSIGRSMSDDRYEEKLPVLERNFQFISHQLQVLSRERRIQKMLVKKDLKKTEEEEASKTSGDSCHYDRTVFNEAFLEKRREVWASYIAKQAKTPTEIVLEAVRKQKRKAQMAQKREEREQRNKQEPKILRKRRSPSALYRAPRRTHREQQVIEDMQQELESTKSKCSATSLCCRCCSRCGLIWTLRCSEGSTGETAEHICLV</sequence>
<dbReference type="Proteomes" id="UP001652628">
    <property type="component" value="Chromosome 2L"/>
</dbReference>
<dbReference type="GeneID" id="108009257"/>
<feature type="compositionally biased region" description="Basic and acidic residues" evidence="1">
    <location>
        <begin position="302"/>
        <end position="319"/>
    </location>
</feature>
<feature type="region of interest" description="Disordered" evidence="1">
    <location>
        <begin position="202"/>
        <end position="221"/>
    </location>
</feature>
<evidence type="ECO:0000313" key="3">
    <source>
        <dbReference type="RefSeq" id="XP_016928933.3"/>
    </source>
</evidence>
<reference evidence="3" key="1">
    <citation type="submission" date="2025-08" db="UniProtKB">
        <authorList>
            <consortium name="RefSeq"/>
        </authorList>
    </citation>
    <scope>IDENTIFICATION</scope>
</reference>
<feature type="region of interest" description="Disordered" evidence="1">
    <location>
        <begin position="825"/>
        <end position="866"/>
    </location>
</feature>
<name>A0AB39Z5X6_DROSZ</name>
<feature type="region of interest" description="Disordered" evidence="1">
    <location>
        <begin position="417"/>
        <end position="439"/>
    </location>
</feature>